<proteinExistence type="predicted"/>
<gene>
    <name evidence="1" type="ORF">AB3G32_00860</name>
</gene>
<sequence>MGFIGSDFEKQAVANTPIGRVGQPTDIAKVAVFLASDDSSWIAGESRTVSGGLK</sequence>
<dbReference type="SUPFAM" id="SSF51735">
    <property type="entry name" value="NAD(P)-binding Rossmann-fold domains"/>
    <property type="match status" value="1"/>
</dbReference>
<dbReference type="EMBL" id="CP165627">
    <property type="protein sequence ID" value="XDV02224.1"/>
    <property type="molecule type" value="Genomic_DNA"/>
</dbReference>
<accession>A0AB39WNV8</accession>
<dbReference type="InterPro" id="IPR036291">
    <property type="entry name" value="NAD(P)-bd_dom_sf"/>
</dbReference>
<dbReference type="RefSeq" id="WP_369765554.1">
    <property type="nucleotide sequence ID" value="NZ_CP165627.1"/>
</dbReference>
<reference evidence="1" key="1">
    <citation type="submission" date="2024-07" db="EMBL/GenBank/DDBJ databases">
        <authorList>
            <person name="Biller S.J."/>
        </authorList>
    </citation>
    <scope>NUCLEOTIDE SEQUENCE</scope>
    <source>
        <strain evidence="1">WC2429</strain>
    </source>
</reference>
<name>A0AB39WNV8_9FLAO</name>
<dbReference type="AlphaFoldDB" id="A0AB39WNV8"/>
<dbReference type="Gene3D" id="3.40.50.720">
    <property type="entry name" value="NAD(P)-binding Rossmann-like Domain"/>
    <property type="match status" value="1"/>
</dbReference>
<dbReference type="InterPro" id="IPR002347">
    <property type="entry name" value="SDR_fam"/>
</dbReference>
<organism evidence="1">
    <name type="scientific">Flavobacterium sp. WC2429</name>
    <dbReference type="NCBI Taxonomy" id="3234140"/>
    <lineage>
        <taxon>Bacteria</taxon>
        <taxon>Pseudomonadati</taxon>
        <taxon>Bacteroidota</taxon>
        <taxon>Flavobacteriia</taxon>
        <taxon>Flavobacteriales</taxon>
        <taxon>Flavobacteriaceae</taxon>
        <taxon>Flavobacterium</taxon>
    </lineage>
</organism>
<dbReference type="Pfam" id="PF13561">
    <property type="entry name" value="adh_short_C2"/>
    <property type="match status" value="1"/>
</dbReference>
<protein>
    <submittedName>
        <fullName evidence="1">SDR family oxidoreductase</fullName>
    </submittedName>
</protein>
<evidence type="ECO:0000313" key="1">
    <source>
        <dbReference type="EMBL" id="XDV02224.1"/>
    </source>
</evidence>